<dbReference type="PANTHER" id="PTHR31649">
    <property type="entry name" value="AGAP009604-PA"/>
    <property type="match status" value="1"/>
</dbReference>
<evidence type="ECO:0000256" key="1">
    <source>
        <dbReference type="SAM" id="SignalP"/>
    </source>
</evidence>
<feature type="signal peptide" evidence="1">
    <location>
        <begin position="1"/>
        <end position="18"/>
    </location>
</feature>
<name>A0AAN7P7T7_9COLE</name>
<dbReference type="Proteomes" id="UP001353858">
    <property type="component" value="Unassembled WGS sequence"/>
</dbReference>
<dbReference type="AlphaFoldDB" id="A0AAN7P7T7"/>
<keyword evidence="1" id="KW-0732">Signal</keyword>
<dbReference type="Pfam" id="PF11901">
    <property type="entry name" value="DM9"/>
    <property type="match status" value="1"/>
</dbReference>
<organism evidence="2 3">
    <name type="scientific">Aquatica leii</name>
    <dbReference type="NCBI Taxonomy" id="1421715"/>
    <lineage>
        <taxon>Eukaryota</taxon>
        <taxon>Metazoa</taxon>
        <taxon>Ecdysozoa</taxon>
        <taxon>Arthropoda</taxon>
        <taxon>Hexapoda</taxon>
        <taxon>Insecta</taxon>
        <taxon>Pterygota</taxon>
        <taxon>Neoptera</taxon>
        <taxon>Endopterygota</taxon>
        <taxon>Coleoptera</taxon>
        <taxon>Polyphaga</taxon>
        <taxon>Elateriformia</taxon>
        <taxon>Elateroidea</taxon>
        <taxon>Lampyridae</taxon>
        <taxon>Luciolinae</taxon>
        <taxon>Aquatica</taxon>
    </lineage>
</organism>
<dbReference type="EMBL" id="JARPUR010000004">
    <property type="protein sequence ID" value="KAK4877868.1"/>
    <property type="molecule type" value="Genomic_DNA"/>
</dbReference>
<protein>
    <submittedName>
        <fullName evidence="2">Uncharacterized protein</fullName>
    </submittedName>
</protein>
<accession>A0AAN7P7T7</accession>
<evidence type="ECO:0000313" key="2">
    <source>
        <dbReference type="EMBL" id="KAK4877868.1"/>
    </source>
</evidence>
<reference evidence="3" key="1">
    <citation type="submission" date="2023-01" db="EMBL/GenBank/DDBJ databases">
        <title>Key to firefly adult light organ development and bioluminescence: homeobox transcription factors regulate luciferase expression and transportation to peroxisome.</title>
        <authorList>
            <person name="Fu X."/>
        </authorList>
    </citation>
    <scope>NUCLEOTIDE SEQUENCE [LARGE SCALE GENOMIC DNA]</scope>
</reference>
<keyword evidence="3" id="KW-1185">Reference proteome</keyword>
<evidence type="ECO:0000313" key="3">
    <source>
        <dbReference type="Proteomes" id="UP001353858"/>
    </source>
</evidence>
<dbReference type="InterPro" id="IPR006616">
    <property type="entry name" value="DM9_repeat"/>
</dbReference>
<feature type="chain" id="PRO_5042992839" evidence="1">
    <location>
        <begin position="19"/>
        <end position="190"/>
    </location>
</feature>
<sequence>MALFLTIVFCVLLKISSGFCCKTPCNCNNNNKTFDYYWRDYFGNIPYDAVQGGIDKNGNPSYIGQVYSKNHASLLPATIYSGCLSARASVNGAPIELDDSIKILCSNKKNKLAWIPTQNNKTSLLINCHLVVGGFESEHILNIGRVTHNGQVVIGKVFSYPLWNSGLWIPDNNSTTNFLVYEILTYNCVN</sequence>
<dbReference type="PANTHER" id="PTHR31649:SF10">
    <property type="entry name" value="IP19903P-RELATED"/>
    <property type="match status" value="1"/>
</dbReference>
<comment type="caution">
    <text evidence="2">The sequence shown here is derived from an EMBL/GenBank/DDBJ whole genome shotgun (WGS) entry which is preliminary data.</text>
</comment>
<proteinExistence type="predicted"/>
<gene>
    <name evidence="2" type="ORF">RN001_010374</name>
</gene>